<gene>
    <name evidence="9" type="ordered locus">Mpe_A1865</name>
</gene>
<dbReference type="SUPFAM" id="SSF53774">
    <property type="entry name" value="Glutaminase/Asparaginase"/>
    <property type="match status" value="1"/>
</dbReference>
<dbReference type="HOGENOM" id="CLU_019134_1_2_4"/>
<evidence type="ECO:0000256" key="1">
    <source>
        <dbReference type="ARBA" id="ARBA00010518"/>
    </source>
</evidence>
<dbReference type="CDD" id="cd08964">
    <property type="entry name" value="L-asparaginase_II"/>
    <property type="match status" value="1"/>
</dbReference>
<evidence type="ECO:0000256" key="5">
    <source>
        <dbReference type="PROSITE-ProRule" id="PRU10099"/>
    </source>
</evidence>
<evidence type="ECO:0000313" key="10">
    <source>
        <dbReference type="Proteomes" id="UP000000366"/>
    </source>
</evidence>
<feature type="domain" description="Asparaginase/glutaminase C-terminal" evidence="8">
    <location>
        <begin position="218"/>
        <end position="311"/>
    </location>
</feature>
<keyword evidence="10" id="KW-1185">Reference proteome</keyword>
<dbReference type="PIRSF" id="PIRSF001220">
    <property type="entry name" value="L-ASNase_gatD"/>
    <property type="match status" value="1"/>
</dbReference>
<dbReference type="InterPro" id="IPR006034">
    <property type="entry name" value="Asparaginase/glutaminase-like"/>
</dbReference>
<feature type="active site" evidence="6">
    <location>
        <position position="99"/>
    </location>
</feature>
<dbReference type="InterPro" id="IPR037152">
    <property type="entry name" value="L-asparaginase_N_sf"/>
</dbReference>
<dbReference type="PANTHER" id="PTHR11707">
    <property type="entry name" value="L-ASPARAGINASE"/>
    <property type="match status" value="1"/>
</dbReference>
<keyword evidence="2 9" id="KW-0378">Hydrolase</keyword>
<dbReference type="PROSITE" id="PS00917">
    <property type="entry name" value="ASN_GLN_ASE_2"/>
    <property type="match status" value="1"/>
</dbReference>
<proteinExistence type="inferred from homology"/>
<evidence type="ECO:0000259" key="8">
    <source>
        <dbReference type="Pfam" id="PF17763"/>
    </source>
</evidence>
<comment type="similarity">
    <text evidence="1">Belongs to the asparaginase 1 family.</text>
</comment>
<dbReference type="InterPro" id="IPR027473">
    <property type="entry name" value="L-asparaginase_C"/>
</dbReference>
<evidence type="ECO:0000256" key="4">
    <source>
        <dbReference type="PIRSR" id="PIRSR001220-2"/>
    </source>
</evidence>
<dbReference type="PANTHER" id="PTHR11707:SF28">
    <property type="entry name" value="60 KDA LYSOPHOSPHOLIPASE"/>
    <property type="match status" value="1"/>
</dbReference>
<dbReference type="SFLD" id="SFLDS00057">
    <property type="entry name" value="Glutaminase/Asparaginase"/>
    <property type="match status" value="1"/>
</dbReference>
<feature type="active site" evidence="5">
    <location>
        <position position="20"/>
    </location>
</feature>
<feature type="binding site" evidence="4">
    <location>
        <begin position="99"/>
        <end position="100"/>
    </location>
    <ligand>
        <name>substrate</name>
    </ligand>
</feature>
<evidence type="ECO:0000256" key="2">
    <source>
        <dbReference type="ARBA" id="ARBA00022801"/>
    </source>
</evidence>
<organism evidence="9 10">
    <name type="scientific">Methylibium petroleiphilum (strain ATCC BAA-1232 / LMG 22953 / PM1)</name>
    <dbReference type="NCBI Taxonomy" id="420662"/>
    <lineage>
        <taxon>Bacteria</taxon>
        <taxon>Pseudomonadati</taxon>
        <taxon>Pseudomonadota</taxon>
        <taxon>Betaproteobacteria</taxon>
        <taxon>Burkholderiales</taxon>
        <taxon>Sphaerotilaceae</taxon>
        <taxon>Methylibium</taxon>
    </lineage>
</organism>
<dbReference type="InterPro" id="IPR027475">
    <property type="entry name" value="Asparaginase/glutaminase_AS2"/>
</dbReference>
<dbReference type="AlphaFoldDB" id="A2SGY4"/>
<protein>
    <submittedName>
        <fullName evidence="9">Asparaginase</fullName>
        <ecNumber evidence="9">3.5.1.1</ecNumber>
    </submittedName>
</protein>
<evidence type="ECO:0000313" key="9">
    <source>
        <dbReference type="EMBL" id="ABM94823.1"/>
    </source>
</evidence>
<dbReference type="KEGG" id="mpt:Mpe_A1865"/>
<dbReference type="FunFam" id="3.40.50.1170:FF:000001">
    <property type="entry name" value="L-asparaginase 2"/>
    <property type="match status" value="1"/>
</dbReference>
<dbReference type="EMBL" id="CP000555">
    <property type="protein sequence ID" value="ABM94823.1"/>
    <property type="molecule type" value="Genomic_DNA"/>
</dbReference>
<dbReference type="Pfam" id="PF00710">
    <property type="entry name" value="Asparaginase"/>
    <property type="match status" value="1"/>
</dbReference>
<evidence type="ECO:0000256" key="3">
    <source>
        <dbReference type="PIRSR" id="PIRSR001220-1"/>
    </source>
</evidence>
<dbReference type="GO" id="GO:0006528">
    <property type="term" value="P:asparagine metabolic process"/>
    <property type="evidence" value="ECO:0007669"/>
    <property type="project" value="InterPro"/>
</dbReference>
<feature type="active site" description="O-isoaspartyl threonine intermediate" evidence="3">
    <location>
        <position position="20"/>
    </location>
</feature>
<dbReference type="EC" id="3.5.1.1" evidence="9"/>
<dbReference type="STRING" id="420662.Mpe_A1865"/>
<dbReference type="Gene3D" id="3.40.50.1170">
    <property type="entry name" value="L-asparaginase, N-terminal domain"/>
    <property type="match status" value="1"/>
</dbReference>
<feature type="binding site" evidence="4">
    <location>
        <position position="66"/>
    </location>
    <ligand>
        <name>substrate</name>
    </ligand>
</feature>
<dbReference type="Pfam" id="PF17763">
    <property type="entry name" value="Asparaginase_C"/>
    <property type="match status" value="1"/>
</dbReference>
<dbReference type="InterPro" id="IPR020827">
    <property type="entry name" value="Asparaginase/glutaminase_AS1"/>
</dbReference>
<dbReference type="PROSITE" id="PS51732">
    <property type="entry name" value="ASN_GLN_ASE_3"/>
    <property type="match status" value="1"/>
</dbReference>
<reference evidence="9 10" key="1">
    <citation type="journal article" date="2007" name="J. Bacteriol.">
        <title>Whole-genome analysis of the methyl tert-butyl ether-degrading beta-proteobacterium Methylibium petroleiphilum PM1.</title>
        <authorList>
            <person name="Kane S.R."/>
            <person name="Chakicherla A.Y."/>
            <person name="Chain P.S.G."/>
            <person name="Schmidt R."/>
            <person name="Shin M.W."/>
            <person name="Legler T.C."/>
            <person name="Scow K.M."/>
            <person name="Larimer F.W."/>
            <person name="Lucas S.M."/>
            <person name="Richardson P.M."/>
            <person name="Hristova K.R."/>
        </authorList>
    </citation>
    <scope>NUCLEOTIDE SEQUENCE [LARGE SCALE GENOMIC DNA]</scope>
    <source>
        <strain evidence="10">ATCC BAA-1232 / LMG 22953 / PM1</strain>
    </source>
</reference>
<dbReference type="eggNOG" id="COG0252">
    <property type="taxonomic scope" value="Bacteria"/>
</dbReference>
<accession>A2SGY4</accession>
<sequence length="315" mass="32266">MQSPEPQPVARVVILATGGTIAGTAATATDSLGYTAAKLGIAQLLAAVPALTGQPIEAEQVAQIDSKDMGVAVWRSLTRRVAHHLARPEVSGVVVTHGTDTLEETAYLLQRVLAPCKPVVLTGAMRPATAVQADGPQNLLDAVALAREPGAAGVCAVFAGSVFGAFDVRKRHTHRLDAFGAGDDGAIALIEGGGVRRLRDWPTGLPLGVEVLERPEPRVEIVVSHAGASGAVVDALRAQGVDGVVVAGTGNGSLHHALEAALRSAQAAGIVVQRCTRVADGAVLPTGHDALPISEARTPAQARIELMLALMARSA</sequence>
<dbReference type="RefSeq" id="WP_011829460.1">
    <property type="nucleotide sequence ID" value="NC_008825.1"/>
</dbReference>
<dbReference type="PIRSF" id="PIRSF500176">
    <property type="entry name" value="L_ASNase"/>
    <property type="match status" value="1"/>
</dbReference>
<dbReference type="Proteomes" id="UP000000366">
    <property type="component" value="Chromosome"/>
</dbReference>
<dbReference type="GO" id="GO:0004067">
    <property type="term" value="F:asparaginase activity"/>
    <property type="evidence" value="ECO:0007669"/>
    <property type="project" value="UniProtKB-UniRule"/>
</dbReference>
<dbReference type="InterPro" id="IPR004550">
    <property type="entry name" value="AsnASE_II"/>
</dbReference>
<name>A2SGY4_METPP</name>
<evidence type="ECO:0000259" key="7">
    <source>
        <dbReference type="Pfam" id="PF00710"/>
    </source>
</evidence>
<evidence type="ECO:0000256" key="6">
    <source>
        <dbReference type="PROSITE-ProRule" id="PRU10100"/>
    </source>
</evidence>
<dbReference type="InterPro" id="IPR040919">
    <property type="entry name" value="Asparaginase_C"/>
</dbReference>
<dbReference type="InterPro" id="IPR027474">
    <property type="entry name" value="L-asparaginase_N"/>
</dbReference>
<dbReference type="SMART" id="SM00870">
    <property type="entry name" value="Asparaginase"/>
    <property type="match status" value="1"/>
</dbReference>
<dbReference type="PROSITE" id="PS00144">
    <property type="entry name" value="ASN_GLN_ASE_1"/>
    <property type="match status" value="1"/>
</dbReference>
<feature type="domain" description="L-asparaginase N-terminal" evidence="7">
    <location>
        <begin position="11"/>
        <end position="196"/>
    </location>
</feature>
<dbReference type="PRINTS" id="PR00139">
    <property type="entry name" value="ASNGLNASE"/>
</dbReference>
<dbReference type="Gene3D" id="3.40.50.40">
    <property type="match status" value="1"/>
</dbReference>
<dbReference type="InterPro" id="IPR036152">
    <property type="entry name" value="Asp/glu_Ase-like_sf"/>
</dbReference>